<sequence length="266" mass="29424">MKQCRETINAQTKGNRHKPINAMDIPNYDITSPSRFPSIYKSFTALYMYVYGDSNTIQSTKQRASTHTKTEAMKNQYHTSQLSSNQCGSSLVQTIDAPLPLVWSIIRRFDNPQAYKLFVKSCKLRSGNGGIGSVREVMVVSGLPAATSTERLDELDDECHVMMISIIGGDHRLVNYRSTTTLHEISEEGMNGGKTEVVESYVVDVPAGNSKEDTCCFANMIIGCNLSEKLHNELATQTIFICLEIVEDIVEAQIQTSPETGKALGL</sequence>
<keyword evidence="11" id="KW-1185">Reference proteome</keyword>
<dbReference type="PANTHER" id="PTHR31213:SF82">
    <property type="entry name" value="ABSCISIC ACID RECEPTOR PYL11-RELATED"/>
    <property type="match status" value="1"/>
</dbReference>
<evidence type="ECO:0000256" key="2">
    <source>
        <dbReference type="ARBA" id="ARBA00004496"/>
    </source>
</evidence>
<organism evidence="10 11">
    <name type="scientific">Gossypium trilobum</name>
    <dbReference type="NCBI Taxonomy" id="34281"/>
    <lineage>
        <taxon>Eukaryota</taxon>
        <taxon>Viridiplantae</taxon>
        <taxon>Streptophyta</taxon>
        <taxon>Embryophyta</taxon>
        <taxon>Tracheophyta</taxon>
        <taxon>Spermatophyta</taxon>
        <taxon>Magnoliopsida</taxon>
        <taxon>eudicotyledons</taxon>
        <taxon>Gunneridae</taxon>
        <taxon>Pentapetalae</taxon>
        <taxon>rosids</taxon>
        <taxon>malvids</taxon>
        <taxon>Malvales</taxon>
        <taxon>Malvaceae</taxon>
        <taxon>Malvoideae</taxon>
        <taxon>Gossypium</taxon>
    </lineage>
</organism>
<comment type="caution">
    <text evidence="10">The sequence shown here is derived from an EMBL/GenBank/DDBJ whole genome shotgun (WGS) entry which is preliminary data.</text>
</comment>
<dbReference type="CDD" id="cd07821">
    <property type="entry name" value="PYR_PYL_RCAR_like"/>
    <property type="match status" value="1"/>
</dbReference>
<evidence type="ECO:0000256" key="5">
    <source>
        <dbReference type="ARBA" id="ARBA00022682"/>
    </source>
</evidence>
<dbReference type="InterPro" id="IPR050279">
    <property type="entry name" value="Plant_def-hormone_signal"/>
</dbReference>
<dbReference type="GO" id="GO:0009738">
    <property type="term" value="P:abscisic acid-activated signaling pathway"/>
    <property type="evidence" value="ECO:0007669"/>
    <property type="project" value="UniProtKB-KW"/>
</dbReference>
<dbReference type="SUPFAM" id="SSF55961">
    <property type="entry name" value="Bet v1-like"/>
    <property type="match status" value="1"/>
</dbReference>
<dbReference type="InterPro" id="IPR019587">
    <property type="entry name" value="Polyketide_cyclase/dehydratase"/>
</dbReference>
<evidence type="ECO:0000256" key="8">
    <source>
        <dbReference type="ARBA" id="ARBA00023272"/>
    </source>
</evidence>
<dbReference type="AlphaFoldDB" id="A0A7J9EPN9"/>
<protein>
    <submittedName>
        <fullName evidence="10">Uncharacterized protein</fullName>
    </submittedName>
</protein>
<dbReference type="GO" id="GO:0005737">
    <property type="term" value="C:cytoplasm"/>
    <property type="evidence" value="ECO:0007669"/>
    <property type="project" value="UniProtKB-SubCell"/>
</dbReference>
<name>A0A7J9EPN9_9ROSI</name>
<dbReference type="PANTHER" id="PTHR31213">
    <property type="entry name" value="OS08G0374000 PROTEIN-RELATED"/>
    <property type="match status" value="1"/>
</dbReference>
<accession>A0A7J9EPN9</accession>
<dbReference type="GO" id="GO:0038023">
    <property type="term" value="F:signaling receptor activity"/>
    <property type="evidence" value="ECO:0007669"/>
    <property type="project" value="TreeGrafter"/>
</dbReference>
<dbReference type="Gene3D" id="3.30.530.20">
    <property type="match status" value="1"/>
</dbReference>
<evidence type="ECO:0000256" key="3">
    <source>
        <dbReference type="ARBA" id="ARBA00008594"/>
    </source>
</evidence>
<dbReference type="Proteomes" id="UP000593568">
    <property type="component" value="Unassembled WGS sequence"/>
</dbReference>
<comment type="subcellular location">
    <subcellularLocation>
        <location evidence="2">Cytoplasm</location>
    </subcellularLocation>
    <subcellularLocation>
        <location evidence="1">Nucleus</location>
    </subcellularLocation>
</comment>
<evidence type="ECO:0000313" key="11">
    <source>
        <dbReference type="Proteomes" id="UP000593568"/>
    </source>
</evidence>
<dbReference type="InterPro" id="IPR023393">
    <property type="entry name" value="START-like_dom_sf"/>
</dbReference>
<keyword evidence="6" id="KW-0675">Receptor</keyword>
<dbReference type="EMBL" id="JABEZW010000009">
    <property type="protein sequence ID" value="MBA0774953.1"/>
    <property type="molecule type" value="Genomic_DNA"/>
</dbReference>
<dbReference type="GO" id="GO:0004864">
    <property type="term" value="F:protein phosphatase inhibitor activity"/>
    <property type="evidence" value="ECO:0007669"/>
    <property type="project" value="UniProtKB-KW"/>
</dbReference>
<evidence type="ECO:0000256" key="4">
    <source>
        <dbReference type="ARBA" id="ARBA00022490"/>
    </source>
</evidence>
<feature type="non-terminal residue" evidence="10">
    <location>
        <position position="1"/>
    </location>
</feature>
<proteinExistence type="inferred from homology"/>
<dbReference type="Pfam" id="PF10604">
    <property type="entry name" value="Polyketide_cyc2"/>
    <property type="match status" value="1"/>
</dbReference>
<evidence type="ECO:0000256" key="9">
    <source>
        <dbReference type="SAM" id="MobiDB-lite"/>
    </source>
</evidence>
<keyword evidence="4" id="KW-0963">Cytoplasm</keyword>
<evidence type="ECO:0000256" key="6">
    <source>
        <dbReference type="ARBA" id="ARBA00023170"/>
    </source>
</evidence>
<feature type="region of interest" description="Disordered" evidence="9">
    <location>
        <begin position="1"/>
        <end position="20"/>
    </location>
</feature>
<evidence type="ECO:0000313" key="10">
    <source>
        <dbReference type="EMBL" id="MBA0774953.1"/>
    </source>
</evidence>
<keyword evidence="7" id="KW-0539">Nucleus</keyword>
<dbReference type="GO" id="GO:0010427">
    <property type="term" value="F:abscisic acid binding"/>
    <property type="evidence" value="ECO:0007669"/>
    <property type="project" value="TreeGrafter"/>
</dbReference>
<gene>
    <name evidence="10" type="ORF">Gotri_010120</name>
</gene>
<keyword evidence="5" id="KW-0938">Abscisic acid signaling pathway</keyword>
<feature type="compositionally biased region" description="Polar residues" evidence="9">
    <location>
        <begin position="1"/>
        <end position="13"/>
    </location>
</feature>
<evidence type="ECO:0000256" key="1">
    <source>
        <dbReference type="ARBA" id="ARBA00004123"/>
    </source>
</evidence>
<dbReference type="GO" id="GO:0005634">
    <property type="term" value="C:nucleus"/>
    <property type="evidence" value="ECO:0007669"/>
    <property type="project" value="UniProtKB-SubCell"/>
</dbReference>
<evidence type="ECO:0000256" key="7">
    <source>
        <dbReference type="ARBA" id="ARBA00023242"/>
    </source>
</evidence>
<comment type="similarity">
    <text evidence="3">Belongs to the PYR/PYL/RCAR abscisic acid intracellular receptor family.</text>
</comment>
<keyword evidence="8" id="KW-0650">Protein phosphatase inhibitor</keyword>
<reference evidence="10 11" key="1">
    <citation type="journal article" date="2019" name="Genome Biol. Evol.">
        <title>Insights into the evolution of the New World diploid cottons (Gossypium, subgenus Houzingenia) based on genome sequencing.</title>
        <authorList>
            <person name="Grover C.E."/>
            <person name="Arick M.A. 2nd"/>
            <person name="Thrash A."/>
            <person name="Conover J.L."/>
            <person name="Sanders W.S."/>
            <person name="Peterson D.G."/>
            <person name="Frelichowski J.E."/>
            <person name="Scheffler J.A."/>
            <person name="Scheffler B.E."/>
            <person name="Wendel J.F."/>
        </authorList>
    </citation>
    <scope>NUCLEOTIDE SEQUENCE [LARGE SCALE GENOMIC DNA]</scope>
    <source>
        <strain evidence="10">8</strain>
        <tissue evidence="10">Leaf</tissue>
    </source>
</reference>